<feature type="compositionally biased region" description="Low complexity" evidence="1">
    <location>
        <begin position="91"/>
        <end position="113"/>
    </location>
</feature>
<evidence type="ECO:0000313" key="2">
    <source>
        <dbReference type="EMBL" id="MPD02750.1"/>
    </source>
</evidence>
<gene>
    <name evidence="2" type="ORF">E2C01_098352</name>
</gene>
<accession>A0A5B7K6T6</accession>
<proteinExistence type="predicted"/>
<dbReference type="EMBL" id="VSRR010132951">
    <property type="protein sequence ID" value="MPD02750.1"/>
    <property type="molecule type" value="Genomic_DNA"/>
</dbReference>
<evidence type="ECO:0000256" key="1">
    <source>
        <dbReference type="SAM" id="MobiDB-lite"/>
    </source>
</evidence>
<name>A0A5B7K6T6_PORTR</name>
<evidence type="ECO:0000313" key="3">
    <source>
        <dbReference type="Proteomes" id="UP000324222"/>
    </source>
</evidence>
<protein>
    <submittedName>
        <fullName evidence="2">Uncharacterized protein</fullName>
    </submittedName>
</protein>
<organism evidence="2 3">
    <name type="scientific">Portunus trituberculatus</name>
    <name type="common">Swimming crab</name>
    <name type="synonym">Neptunus trituberculatus</name>
    <dbReference type="NCBI Taxonomy" id="210409"/>
    <lineage>
        <taxon>Eukaryota</taxon>
        <taxon>Metazoa</taxon>
        <taxon>Ecdysozoa</taxon>
        <taxon>Arthropoda</taxon>
        <taxon>Crustacea</taxon>
        <taxon>Multicrustacea</taxon>
        <taxon>Malacostraca</taxon>
        <taxon>Eumalacostraca</taxon>
        <taxon>Eucarida</taxon>
        <taxon>Decapoda</taxon>
        <taxon>Pleocyemata</taxon>
        <taxon>Brachyura</taxon>
        <taxon>Eubrachyura</taxon>
        <taxon>Portunoidea</taxon>
        <taxon>Portunidae</taxon>
        <taxon>Portuninae</taxon>
        <taxon>Portunus</taxon>
    </lineage>
</organism>
<feature type="region of interest" description="Disordered" evidence="1">
    <location>
        <begin position="91"/>
        <end position="119"/>
    </location>
</feature>
<comment type="caution">
    <text evidence="2">The sequence shown here is derived from an EMBL/GenBank/DDBJ whole genome shotgun (WGS) entry which is preliminary data.</text>
</comment>
<dbReference type="AlphaFoldDB" id="A0A5B7K6T6"/>
<keyword evidence="3" id="KW-1185">Reference proteome</keyword>
<dbReference type="Proteomes" id="UP000324222">
    <property type="component" value="Unassembled WGS sequence"/>
</dbReference>
<sequence>MPLQPCHPDESRMPLPISSLTGGTPRVLPSQVALLLLSFTAYLRLLSSPTNTSTHTSPYTLPASSTRVSGKVTIRGRCLSCDPVVTYDALPHPTRPHAAPLRPTPPLLSRLPLQMKGMG</sequence>
<reference evidence="2 3" key="1">
    <citation type="submission" date="2019-05" db="EMBL/GenBank/DDBJ databases">
        <title>Another draft genome of Portunus trituberculatus and its Hox gene families provides insights of decapod evolution.</title>
        <authorList>
            <person name="Jeong J.-H."/>
            <person name="Song I."/>
            <person name="Kim S."/>
            <person name="Choi T."/>
            <person name="Kim D."/>
            <person name="Ryu S."/>
            <person name="Kim W."/>
        </authorList>
    </citation>
    <scope>NUCLEOTIDE SEQUENCE [LARGE SCALE GENOMIC DNA]</scope>
    <source>
        <tissue evidence="2">Muscle</tissue>
    </source>
</reference>